<proteinExistence type="predicted"/>
<sequence length="97" mass="11023">MHHTTIVCELITGTKGKVIADDFIGNNASLDPVRLHRRHPQVLYKFRQHILKSYPRLPSQNVWIMGSAVCVRLSPERPPLRLLPSSGMEALKNKITQ</sequence>
<protein>
    <submittedName>
        <fullName evidence="1">Uncharacterized protein</fullName>
    </submittedName>
</protein>
<accession>A0AAV7ID70</accession>
<name>A0AAV7ID70_COTGL</name>
<keyword evidence="2" id="KW-1185">Reference proteome</keyword>
<dbReference type="Proteomes" id="UP000826195">
    <property type="component" value="Unassembled WGS sequence"/>
</dbReference>
<comment type="caution">
    <text evidence="1">The sequence shown here is derived from an EMBL/GenBank/DDBJ whole genome shotgun (WGS) entry which is preliminary data.</text>
</comment>
<dbReference type="EMBL" id="JAHXZJ010001864">
    <property type="protein sequence ID" value="KAH0549613.1"/>
    <property type="molecule type" value="Genomic_DNA"/>
</dbReference>
<evidence type="ECO:0000313" key="2">
    <source>
        <dbReference type="Proteomes" id="UP000826195"/>
    </source>
</evidence>
<organism evidence="1 2">
    <name type="scientific">Cotesia glomerata</name>
    <name type="common">Lepidopteran parasitic wasp</name>
    <name type="synonym">Apanteles glomeratus</name>
    <dbReference type="NCBI Taxonomy" id="32391"/>
    <lineage>
        <taxon>Eukaryota</taxon>
        <taxon>Metazoa</taxon>
        <taxon>Ecdysozoa</taxon>
        <taxon>Arthropoda</taxon>
        <taxon>Hexapoda</taxon>
        <taxon>Insecta</taxon>
        <taxon>Pterygota</taxon>
        <taxon>Neoptera</taxon>
        <taxon>Endopterygota</taxon>
        <taxon>Hymenoptera</taxon>
        <taxon>Apocrita</taxon>
        <taxon>Ichneumonoidea</taxon>
        <taxon>Braconidae</taxon>
        <taxon>Microgastrinae</taxon>
        <taxon>Cotesia</taxon>
    </lineage>
</organism>
<reference evidence="1 2" key="1">
    <citation type="journal article" date="2021" name="J. Hered.">
        <title>A chromosome-level genome assembly of the parasitoid wasp, Cotesia glomerata (Hymenoptera: Braconidae).</title>
        <authorList>
            <person name="Pinto B.J."/>
            <person name="Weis J.J."/>
            <person name="Gamble T."/>
            <person name="Ode P.J."/>
            <person name="Paul R."/>
            <person name="Zaspel J.M."/>
        </authorList>
    </citation>
    <scope>NUCLEOTIDE SEQUENCE [LARGE SCALE GENOMIC DNA]</scope>
    <source>
        <strain evidence="1">CgM1</strain>
    </source>
</reference>
<evidence type="ECO:0000313" key="1">
    <source>
        <dbReference type="EMBL" id="KAH0549613.1"/>
    </source>
</evidence>
<dbReference type="AlphaFoldDB" id="A0AAV7ID70"/>
<gene>
    <name evidence="1" type="ORF">KQX54_011145</name>
</gene>